<comment type="cofactor">
    <cofactor evidence="15">
        <name>Zn(2+)</name>
        <dbReference type="ChEBI" id="CHEBI:29105"/>
    </cofactor>
    <text evidence="15">Binds 2 Zn(2+) ions per subunit.</text>
</comment>
<feature type="binding site" evidence="14">
    <location>
        <position position="217"/>
    </location>
    <ligand>
        <name>Zn(2+)</name>
        <dbReference type="ChEBI" id="CHEBI:29105"/>
        <label>2</label>
        <note>catalytic</note>
    </ligand>
</feature>
<evidence type="ECO:0000256" key="4">
    <source>
        <dbReference type="ARBA" id="ARBA00022530"/>
    </source>
</evidence>
<evidence type="ECO:0000256" key="8">
    <source>
        <dbReference type="ARBA" id="ARBA00022801"/>
    </source>
</evidence>
<evidence type="ECO:0000256" key="19">
    <source>
        <dbReference type="SAM" id="MobiDB-lite"/>
    </source>
</evidence>
<dbReference type="CDD" id="cd04278">
    <property type="entry name" value="ZnMc_MMP"/>
    <property type="match status" value="1"/>
</dbReference>
<feature type="repeat" description="Hemopexin" evidence="18">
    <location>
        <begin position="307"/>
        <end position="350"/>
    </location>
</feature>
<keyword evidence="3" id="KW-0964">Secreted</keyword>
<dbReference type="GO" id="GO:0030574">
    <property type="term" value="P:collagen catabolic process"/>
    <property type="evidence" value="ECO:0007669"/>
    <property type="project" value="TreeGrafter"/>
</dbReference>
<dbReference type="Ensembl" id="ENSMMDT00005015751.1">
    <property type="protein sequence ID" value="ENSMMDP00005015337.1"/>
    <property type="gene ID" value="ENSMMDG00005007533.1"/>
</dbReference>
<dbReference type="GO" id="GO:0008270">
    <property type="term" value="F:zinc ion binding"/>
    <property type="evidence" value="ECO:0007669"/>
    <property type="project" value="InterPro"/>
</dbReference>
<feature type="active site" evidence="13">
    <location>
        <position position="218"/>
    </location>
</feature>
<evidence type="ECO:0000256" key="12">
    <source>
        <dbReference type="ARBA" id="ARBA00023145"/>
    </source>
</evidence>
<evidence type="ECO:0000259" key="21">
    <source>
        <dbReference type="SMART" id="SM00235"/>
    </source>
</evidence>
<dbReference type="FunFam" id="3.40.390.10:FF:000007">
    <property type="entry name" value="Collagenase 3"/>
    <property type="match status" value="1"/>
</dbReference>
<protein>
    <submittedName>
        <fullName evidence="22">Matrix metallopeptidase 30</fullName>
    </submittedName>
</protein>
<reference evidence="22" key="3">
    <citation type="submission" date="2025-09" db="UniProtKB">
        <authorList>
            <consortium name="Ensembl"/>
        </authorList>
    </citation>
    <scope>IDENTIFICATION</scope>
</reference>
<evidence type="ECO:0000256" key="10">
    <source>
        <dbReference type="ARBA" id="ARBA00022837"/>
    </source>
</evidence>
<dbReference type="InterPro" id="IPR002477">
    <property type="entry name" value="Peptidoglycan-bd-like"/>
</dbReference>
<feature type="compositionally biased region" description="Pro residues" evidence="19">
    <location>
        <begin position="269"/>
        <end position="285"/>
    </location>
</feature>
<proteinExistence type="inferred from homology"/>
<dbReference type="InterPro" id="IPR001818">
    <property type="entry name" value="Pept_M10_metallopeptidase"/>
</dbReference>
<dbReference type="SUPFAM" id="SSF55486">
    <property type="entry name" value="Metalloproteases ('zincins'), catalytic domain"/>
    <property type="match status" value="1"/>
</dbReference>
<feature type="signal peptide" evidence="20">
    <location>
        <begin position="1"/>
        <end position="21"/>
    </location>
</feature>
<keyword evidence="9 14" id="KW-0862">Zinc</keyword>
<feature type="binding site" evidence="15">
    <location>
        <position position="421"/>
    </location>
    <ligand>
        <name>Ca(2+)</name>
        <dbReference type="ChEBI" id="CHEBI:29108"/>
        <label>4</label>
    </ligand>
</feature>
<feature type="binding site" evidence="15">
    <location>
        <position position="168"/>
    </location>
    <ligand>
        <name>Zn(2+)</name>
        <dbReference type="ChEBI" id="CHEBI:29105"/>
        <label>1</label>
    </ligand>
</feature>
<feature type="binding site" evidence="14">
    <location>
        <position position="221"/>
    </location>
    <ligand>
        <name>Zn(2+)</name>
        <dbReference type="ChEBI" id="CHEBI:29105"/>
        <label>2</label>
        <note>catalytic</note>
    </ligand>
</feature>
<feature type="disulfide bond" evidence="16">
    <location>
        <begin position="304"/>
        <end position="460"/>
    </location>
</feature>
<reference evidence="22" key="2">
    <citation type="submission" date="2025-08" db="UniProtKB">
        <authorList>
            <consortium name="Ensembl"/>
        </authorList>
    </citation>
    <scope>IDENTIFICATION</scope>
</reference>
<dbReference type="Gene3D" id="2.110.10.10">
    <property type="entry name" value="Hemopexin-like domain"/>
    <property type="match status" value="2"/>
</dbReference>
<dbReference type="Gene3D" id="3.40.390.10">
    <property type="entry name" value="Collagenase (Catalytic Domain)"/>
    <property type="match status" value="1"/>
</dbReference>
<evidence type="ECO:0000256" key="20">
    <source>
        <dbReference type="SAM" id="SignalP"/>
    </source>
</evidence>
<keyword evidence="23" id="KW-1185">Reference proteome</keyword>
<evidence type="ECO:0000256" key="6">
    <source>
        <dbReference type="ARBA" id="ARBA00022723"/>
    </source>
</evidence>
<dbReference type="PRINTS" id="PR00138">
    <property type="entry name" value="MATRIXIN"/>
</dbReference>
<feature type="binding site" evidence="15">
    <location>
        <position position="201"/>
    </location>
    <ligand>
        <name>Ca(2+)</name>
        <dbReference type="ChEBI" id="CHEBI:29108"/>
        <label>1</label>
    </ligand>
</feature>
<dbReference type="InterPro" id="IPR024079">
    <property type="entry name" value="MetalloPept_cat_dom_sf"/>
</dbReference>
<keyword evidence="6 14" id="KW-0479">Metal-binding</keyword>
<feature type="binding site" evidence="15">
    <location>
        <position position="176"/>
    </location>
    <ligand>
        <name>Ca(2+)</name>
        <dbReference type="ChEBI" id="CHEBI:29108"/>
        <label>3</label>
    </ligand>
</feature>
<feature type="binding site" evidence="15">
    <location>
        <position position="235"/>
    </location>
    <ligand>
        <name>Zn(2+)</name>
        <dbReference type="ChEBI" id="CHEBI:29105"/>
        <label>2</label>
        <note>catalytic</note>
    </ligand>
</feature>
<keyword evidence="11" id="KW-0482">Metalloprotease</keyword>
<evidence type="ECO:0000256" key="13">
    <source>
        <dbReference type="PIRSR" id="PIRSR001191-1"/>
    </source>
</evidence>
<accession>A0A667XJF5</accession>
<dbReference type="InterPro" id="IPR036365">
    <property type="entry name" value="PGBD-like_sf"/>
</dbReference>
<keyword evidence="8" id="KW-0378">Hydrolase</keyword>
<feature type="region of interest" description="Disordered" evidence="19">
    <location>
        <begin position="262"/>
        <end position="300"/>
    </location>
</feature>
<feature type="binding site" evidence="15">
    <location>
        <position position="356"/>
    </location>
    <ligand>
        <name>Ca(2+)</name>
        <dbReference type="ChEBI" id="CHEBI:29108"/>
        <label>5</label>
    </ligand>
</feature>
<keyword evidence="4" id="KW-0272">Extracellular matrix</keyword>
<feature type="domain" description="Peptidase metallopeptidase" evidence="21">
    <location>
        <begin position="105"/>
        <end position="263"/>
    </location>
</feature>
<feature type="binding site" evidence="15">
    <location>
        <position position="196"/>
    </location>
    <ligand>
        <name>Zn(2+)</name>
        <dbReference type="ChEBI" id="CHEBI:29105"/>
        <label>1</label>
    </ligand>
</feature>
<dbReference type="AlphaFoldDB" id="A0A667XJF5"/>
<evidence type="ECO:0000256" key="7">
    <source>
        <dbReference type="ARBA" id="ARBA00022729"/>
    </source>
</evidence>
<feature type="binding site" evidence="15">
    <location>
        <position position="175"/>
    </location>
    <ligand>
        <name>Ca(2+)</name>
        <dbReference type="ChEBI" id="CHEBI:29108"/>
        <label>3</label>
    </ligand>
</feature>
<feature type="binding site" evidence="15">
    <location>
        <position position="194"/>
    </location>
    <ligand>
        <name>Ca(2+)</name>
        <dbReference type="ChEBI" id="CHEBI:29108"/>
        <label>2</label>
    </ligand>
</feature>
<feature type="binding site" evidence="15">
    <location>
        <position position="183"/>
    </location>
    <ligand>
        <name>Zn(2+)</name>
        <dbReference type="ChEBI" id="CHEBI:29105"/>
        <label>1</label>
    </ligand>
</feature>
<dbReference type="InterPro" id="IPR006026">
    <property type="entry name" value="Peptidase_Metallo"/>
</dbReference>
<feature type="short sequence motif" description="Cysteine switch" evidence="17">
    <location>
        <begin position="90"/>
        <end position="97"/>
    </location>
</feature>
<comment type="subcellular location">
    <subcellularLocation>
        <location evidence="1">Secreted</location>
        <location evidence="1">Extracellular space</location>
        <location evidence="1">Extracellular matrix</location>
    </subcellularLocation>
</comment>
<evidence type="ECO:0000256" key="15">
    <source>
        <dbReference type="PIRSR" id="PIRSR621190-2"/>
    </source>
</evidence>
<feature type="binding site" evidence="15">
    <location>
        <position position="192"/>
    </location>
    <ligand>
        <name>Ca(2+)</name>
        <dbReference type="ChEBI" id="CHEBI:29108"/>
        <label>2</label>
    </ligand>
</feature>
<evidence type="ECO:0000256" key="11">
    <source>
        <dbReference type="ARBA" id="ARBA00023049"/>
    </source>
</evidence>
<keyword evidence="12" id="KW-0865">Zymogen</keyword>
<dbReference type="InterPro" id="IPR036375">
    <property type="entry name" value="Hemopexin-like_dom_sf"/>
</dbReference>
<feature type="binding site" evidence="15">
    <location>
        <position position="198"/>
    </location>
    <ligand>
        <name>Ca(2+)</name>
        <dbReference type="ChEBI" id="CHEBI:29108"/>
        <label>3</label>
    </ligand>
</feature>
<evidence type="ECO:0000256" key="18">
    <source>
        <dbReference type="PROSITE-ProRule" id="PRU01011"/>
    </source>
</evidence>
<dbReference type="PANTHER" id="PTHR10201:SF316">
    <property type="entry name" value="STROMELYSIN-2 PRECURSOR"/>
    <property type="match status" value="1"/>
</dbReference>
<dbReference type="Pfam" id="PF00413">
    <property type="entry name" value="Peptidase_M10"/>
    <property type="match status" value="1"/>
</dbReference>
<dbReference type="SUPFAM" id="SSF50923">
    <property type="entry name" value="Hemopexin-like domain"/>
    <property type="match status" value="1"/>
</dbReference>
<dbReference type="GO" id="GO:0006508">
    <property type="term" value="P:proteolysis"/>
    <property type="evidence" value="ECO:0007669"/>
    <property type="project" value="UniProtKB-KW"/>
</dbReference>
<evidence type="ECO:0000256" key="17">
    <source>
        <dbReference type="PIRSR" id="PIRSR621190-5"/>
    </source>
</evidence>
<name>A0A667XJF5_9TELE</name>
<feature type="binding site" evidence="15">
    <location>
        <position position="124"/>
    </location>
    <ligand>
        <name>Ca(2+)</name>
        <dbReference type="ChEBI" id="CHEBI:29108"/>
        <label>1</label>
    </ligand>
</feature>
<evidence type="ECO:0000256" key="9">
    <source>
        <dbReference type="ARBA" id="ARBA00022833"/>
    </source>
</evidence>
<keyword evidence="16" id="KW-1015">Disulfide bond</keyword>
<feature type="binding site" evidence="15">
    <location>
        <position position="354"/>
    </location>
    <ligand>
        <name>Ca(2+)</name>
        <dbReference type="ChEBI" id="CHEBI:29108"/>
        <label>4</label>
    </ligand>
</feature>
<dbReference type="PIRSF" id="PIRSF001191">
    <property type="entry name" value="Peptidase_M10A_matrix"/>
    <property type="match status" value="1"/>
</dbReference>
<feature type="binding site" description="in inhibited form" evidence="15">
    <location>
        <position position="92"/>
    </location>
    <ligand>
        <name>Zn(2+)</name>
        <dbReference type="ChEBI" id="CHEBI:29105"/>
        <label>2</label>
        <note>catalytic</note>
    </ligand>
</feature>
<evidence type="ECO:0000313" key="23">
    <source>
        <dbReference type="Proteomes" id="UP000472263"/>
    </source>
</evidence>
<keyword evidence="7 20" id="KW-0732">Signal</keyword>
<dbReference type="SMART" id="SM00120">
    <property type="entry name" value="HX"/>
    <property type="match status" value="3"/>
</dbReference>
<evidence type="ECO:0000256" key="16">
    <source>
        <dbReference type="PIRSR" id="PIRSR621190-3"/>
    </source>
</evidence>
<evidence type="ECO:0000256" key="3">
    <source>
        <dbReference type="ARBA" id="ARBA00022525"/>
    </source>
</evidence>
<comment type="similarity">
    <text evidence="2">Belongs to the peptidase M10A family.</text>
</comment>
<gene>
    <name evidence="22" type="primary">mmp30</name>
</gene>
<dbReference type="PANTHER" id="PTHR10201">
    <property type="entry name" value="MATRIX METALLOPROTEINASE"/>
    <property type="match status" value="1"/>
</dbReference>
<feature type="binding site" evidence="15">
    <location>
        <position position="170"/>
    </location>
    <ligand>
        <name>Zn(2+)</name>
        <dbReference type="ChEBI" id="CHEBI:29105"/>
        <label>1</label>
    </ligand>
</feature>
<evidence type="ECO:0000256" key="2">
    <source>
        <dbReference type="ARBA" id="ARBA00010370"/>
    </source>
</evidence>
<evidence type="ECO:0000256" key="1">
    <source>
        <dbReference type="ARBA" id="ARBA00004498"/>
    </source>
</evidence>
<dbReference type="Pfam" id="PF00045">
    <property type="entry name" value="Hemopexin"/>
    <property type="match status" value="1"/>
</dbReference>
<sequence>MTGALAAKTLISLVLVALCGAAPAAGPSQDELSKAYLSRFFSNVGVSAPNSVWRSSLDSFDDTLRKMQEFFGLAVTGTLDSNTLEVMDQPRCGFTDVARFAHFDGRPRWDKTLITYRITEYTPDLSRSEVDATIAQAFKLYSDVTPLNFKQINTGTADIMIFFKEKDHGDFSPFDGPGKVLAHAFSPGEGRGGDTHFDEDEQWSLNARVNLLLVAAHELGHALGLAHSKDRTALMFPNYQYVNTQGYKLPEDDKQGVQAIYAPAKPDPKPQPAPNPAPKPPPRPTADPAEPELESTPEPLPDRCYRHLRFDAATSIEDNLCFFKNGYFWKKSGDWDGITTRKIQSVWPGINHVDAAYEFKSDNIVFLFEGKKKKNINHCIAYVLNGCSSFCYSFNNRRGRMDAGYPKLIYRDFRGIGYKVDSAFENNGYLYFSAGYRQTEYHYPRRRVLRTLLNYSWLDCN</sequence>
<dbReference type="SUPFAM" id="SSF47090">
    <property type="entry name" value="PGBD-like"/>
    <property type="match status" value="1"/>
</dbReference>
<organism evidence="22 23">
    <name type="scientific">Myripristis murdjan</name>
    <name type="common">pinecone soldierfish</name>
    <dbReference type="NCBI Taxonomy" id="586833"/>
    <lineage>
        <taxon>Eukaryota</taxon>
        <taxon>Metazoa</taxon>
        <taxon>Chordata</taxon>
        <taxon>Craniata</taxon>
        <taxon>Vertebrata</taxon>
        <taxon>Euteleostomi</taxon>
        <taxon>Actinopterygii</taxon>
        <taxon>Neopterygii</taxon>
        <taxon>Teleostei</taxon>
        <taxon>Neoteleostei</taxon>
        <taxon>Acanthomorphata</taxon>
        <taxon>Holocentriformes</taxon>
        <taxon>Holocentridae</taxon>
        <taxon>Myripristis</taxon>
    </lineage>
</organism>
<dbReference type="Proteomes" id="UP000472263">
    <property type="component" value="Chromosome 14"/>
</dbReference>
<keyword evidence="5" id="KW-0645">Protease</keyword>
<dbReference type="SMART" id="SM00235">
    <property type="entry name" value="ZnMc"/>
    <property type="match status" value="1"/>
</dbReference>
<keyword evidence="10 15" id="KW-0106">Calcium</keyword>
<evidence type="ECO:0000256" key="14">
    <source>
        <dbReference type="PIRSR" id="PIRSR001191-2"/>
    </source>
</evidence>
<feature type="chain" id="PRO_5025592577" evidence="20">
    <location>
        <begin position="22"/>
        <end position="461"/>
    </location>
</feature>
<dbReference type="GO" id="GO:0030198">
    <property type="term" value="P:extracellular matrix organization"/>
    <property type="evidence" value="ECO:0007669"/>
    <property type="project" value="TreeGrafter"/>
</dbReference>
<dbReference type="GO" id="GO:0004222">
    <property type="term" value="F:metalloendopeptidase activity"/>
    <property type="evidence" value="ECO:0007669"/>
    <property type="project" value="InterPro"/>
</dbReference>
<feature type="binding site" evidence="15">
    <location>
        <position position="201"/>
    </location>
    <ligand>
        <name>Ca(2+)</name>
        <dbReference type="ChEBI" id="CHEBI:29108"/>
        <label>3</label>
    </ligand>
</feature>
<dbReference type="InterPro" id="IPR033739">
    <property type="entry name" value="M10A_MMP"/>
</dbReference>
<dbReference type="GeneTree" id="ENSGT00940000167100"/>
<evidence type="ECO:0000313" key="22">
    <source>
        <dbReference type="Ensembl" id="ENSMMDP00005015337.1"/>
    </source>
</evidence>
<comment type="cofactor">
    <cofactor evidence="15">
        <name>Ca(2+)</name>
        <dbReference type="ChEBI" id="CHEBI:29108"/>
    </cofactor>
    <text evidence="15">Can bind about 5 Ca(2+) ions per subunit.</text>
</comment>
<evidence type="ECO:0000256" key="5">
    <source>
        <dbReference type="ARBA" id="ARBA00022670"/>
    </source>
</evidence>
<dbReference type="InterPro" id="IPR021190">
    <property type="entry name" value="Pept_M10A"/>
</dbReference>
<dbReference type="GO" id="GO:0031012">
    <property type="term" value="C:extracellular matrix"/>
    <property type="evidence" value="ECO:0007669"/>
    <property type="project" value="InterPro"/>
</dbReference>
<feature type="binding site" evidence="15">
    <location>
        <position position="311"/>
    </location>
    <ligand>
        <name>Ca(2+)</name>
        <dbReference type="ChEBI" id="CHEBI:29108"/>
        <label>4</label>
    </ligand>
</feature>
<dbReference type="PROSITE" id="PS51642">
    <property type="entry name" value="HEMOPEXIN_2"/>
    <property type="match status" value="1"/>
</dbReference>
<feature type="binding site" evidence="15">
    <location>
        <position position="158"/>
    </location>
    <ligand>
        <name>Ca(2+)</name>
        <dbReference type="ChEBI" id="CHEBI:29108"/>
        <label>2</label>
    </ligand>
</feature>
<reference evidence="22" key="1">
    <citation type="submission" date="2019-06" db="EMBL/GenBank/DDBJ databases">
        <authorList>
            <consortium name="Wellcome Sanger Institute Data Sharing"/>
        </authorList>
    </citation>
    <scope>NUCLEOTIDE SEQUENCE [LARGE SCALE GENOMIC DNA]</scope>
</reference>
<dbReference type="InterPro" id="IPR018487">
    <property type="entry name" value="Hemopexin-like_repeat"/>
</dbReference>
<feature type="binding site" evidence="14">
    <location>
        <position position="227"/>
    </location>
    <ligand>
        <name>Zn(2+)</name>
        <dbReference type="ChEBI" id="CHEBI:29105"/>
        <label>2</label>
        <note>catalytic</note>
    </ligand>
</feature>
<dbReference type="Pfam" id="PF01471">
    <property type="entry name" value="PG_binding_1"/>
    <property type="match status" value="1"/>
</dbReference>